<proteinExistence type="predicted"/>
<evidence type="ECO:0000256" key="1">
    <source>
        <dbReference type="ARBA" id="ARBA00002663"/>
    </source>
</evidence>
<dbReference type="GO" id="GO:0004526">
    <property type="term" value="F:ribonuclease P activity"/>
    <property type="evidence" value="ECO:0007669"/>
    <property type="project" value="InterPro"/>
</dbReference>
<dbReference type="EMBL" id="NESQ01000026">
    <property type="protein sequence ID" value="PUU82506.1"/>
    <property type="molecule type" value="Genomic_DNA"/>
</dbReference>
<organism evidence="8 9">
    <name type="scientific">Tuber borchii</name>
    <name type="common">White truffle</name>
    <dbReference type="NCBI Taxonomy" id="42251"/>
    <lineage>
        <taxon>Eukaryota</taxon>
        <taxon>Fungi</taxon>
        <taxon>Dikarya</taxon>
        <taxon>Ascomycota</taxon>
        <taxon>Pezizomycotina</taxon>
        <taxon>Pezizomycetes</taxon>
        <taxon>Pezizales</taxon>
        <taxon>Tuberaceae</taxon>
        <taxon>Tuber</taxon>
    </lineage>
</organism>
<evidence type="ECO:0000256" key="3">
    <source>
        <dbReference type="ARBA" id="ARBA00022722"/>
    </source>
</evidence>
<dbReference type="InterPro" id="IPR000100">
    <property type="entry name" value="RNase_P"/>
</dbReference>
<accession>A0A2T7A434</accession>
<feature type="compositionally biased region" description="Gly residues" evidence="7">
    <location>
        <begin position="157"/>
        <end position="168"/>
    </location>
</feature>
<protein>
    <submittedName>
        <fullName evidence="8">Uncharacterized protein</fullName>
    </submittedName>
</protein>
<dbReference type="Pfam" id="PF00825">
    <property type="entry name" value="Ribonuclease_P"/>
    <property type="match status" value="1"/>
</dbReference>
<evidence type="ECO:0000313" key="8">
    <source>
        <dbReference type="EMBL" id="PUU82506.1"/>
    </source>
</evidence>
<comment type="caution">
    <text evidence="8">The sequence shown here is derived from an EMBL/GenBank/DDBJ whole genome shotgun (WGS) entry which is preliminary data.</text>
</comment>
<dbReference type="InterPro" id="IPR020568">
    <property type="entry name" value="Ribosomal_Su5_D2-typ_SF"/>
</dbReference>
<evidence type="ECO:0000256" key="6">
    <source>
        <dbReference type="ARBA" id="ARBA00022884"/>
    </source>
</evidence>
<dbReference type="STRING" id="42251.A0A2T7A434"/>
<dbReference type="PROSITE" id="PS00648">
    <property type="entry name" value="RIBONUCLEASE_P"/>
    <property type="match status" value="1"/>
</dbReference>
<evidence type="ECO:0000256" key="2">
    <source>
        <dbReference type="ARBA" id="ARBA00022694"/>
    </source>
</evidence>
<sequence length="194" mass="20850">MSVFHATKNFILRQSLKPQALVNSRILANPMHPLHAQIYAKFHDPTLKDKLVINFTASKNVSKKAVVRNRARRRTREAVYQALRERGYGKEGEPLAGGGREKGVTGSLSWFPTFESVNAASEELRAEVRVAVDRWLEFRERALAGGGGKGEKKKGGGGEGGGGGGQGKGKGKGKGKEQGKGATLGKEGPETKKV</sequence>
<keyword evidence="5" id="KW-0378">Hydrolase</keyword>
<dbReference type="GO" id="GO:0008033">
    <property type="term" value="P:tRNA processing"/>
    <property type="evidence" value="ECO:0007669"/>
    <property type="project" value="UniProtKB-KW"/>
</dbReference>
<evidence type="ECO:0000313" key="9">
    <source>
        <dbReference type="Proteomes" id="UP000244722"/>
    </source>
</evidence>
<reference evidence="8 9" key="1">
    <citation type="submission" date="2017-04" db="EMBL/GenBank/DDBJ databases">
        <title>Draft genome sequence of Tuber borchii Vittad., a whitish edible truffle.</title>
        <authorList>
            <consortium name="DOE Joint Genome Institute"/>
            <person name="Murat C."/>
            <person name="Kuo A."/>
            <person name="Barry K.W."/>
            <person name="Clum A."/>
            <person name="Dockter R.B."/>
            <person name="Fauchery L."/>
            <person name="Iotti M."/>
            <person name="Kohler A."/>
            <person name="Labutti K."/>
            <person name="Lindquist E.A."/>
            <person name="Lipzen A."/>
            <person name="Ohm R.A."/>
            <person name="Wang M."/>
            <person name="Grigoriev I.V."/>
            <person name="Zambonelli A."/>
            <person name="Martin F.M."/>
        </authorList>
    </citation>
    <scope>NUCLEOTIDE SEQUENCE [LARGE SCALE GENOMIC DNA]</scope>
    <source>
        <strain evidence="8 9">Tbo3840</strain>
    </source>
</reference>
<keyword evidence="9" id="KW-1185">Reference proteome</keyword>
<dbReference type="AlphaFoldDB" id="A0A2T7A434"/>
<dbReference type="InterPro" id="IPR014721">
    <property type="entry name" value="Ribsml_uS5_D2-typ_fold_subgr"/>
</dbReference>
<feature type="region of interest" description="Disordered" evidence="7">
    <location>
        <begin position="143"/>
        <end position="194"/>
    </location>
</feature>
<gene>
    <name evidence="8" type="ORF">B9Z19DRAFT_1120539</name>
</gene>
<dbReference type="InterPro" id="IPR020539">
    <property type="entry name" value="RNase_P_CS"/>
</dbReference>
<dbReference type="OrthoDB" id="5238363at2759"/>
<comment type="function">
    <text evidence="1">RNaseP catalyzes the removal of the 5'-leader sequence from pre-tRNA to produce the mature 5'-terminus. It can also cleave other RNA substrates such as 4.5S RNA. The protein component plays an auxiliary but essential role in vivo by binding to the 5'-leader sequence and broadening the substrate specificity of the ribozyme.</text>
</comment>
<name>A0A2T7A434_TUBBO</name>
<keyword evidence="3" id="KW-0540">Nuclease</keyword>
<dbReference type="Gene3D" id="3.30.230.10">
    <property type="match status" value="1"/>
</dbReference>
<dbReference type="SUPFAM" id="SSF54211">
    <property type="entry name" value="Ribosomal protein S5 domain 2-like"/>
    <property type="match status" value="1"/>
</dbReference>
<evidence type="ECO:0000256" key="4">
    <source>
        <dbReference type="ARBA" id="ARBA00022759"/>
    </source>
</evidence>
<keyword evidence="4" id="KW-0255">Endonuclease</keyword>
<dbReference type="GO" id="GO:0000049">
    <property type="term" value="F:tRNA binding"/>
    <property type="evidence" value="ECO:0007669"/>
    <property type="project" value="InterPro"/>
</dbReference>
<keyword evidence="2" id="KW-0819">tRNA processing</keyword>
<evidence type="ECO:0000256" key="7">
    <source>
        <dbReference type="SAM" id="MobiDB-lite"/>
    </source>
</evidence>
<dbReference type="Proteomes" id="UP000244722">
    <property type="component" value="Unassembled WGS sequence"/>
</dbReference>
<evidence type="ECO:0000256" key="5">
    <source>
        <dbReference type="ARBA" id="ARBA00022801"/>
    </source>
</evidence>
<keyword evidence="6" id="KW-0694">RNA-binding</keyword>